<evidence type="ECO:0000313" key="1">
    <source>
        <dbReference type="EMBL" id="AUB56776.1"/>
    </source>
</evidence>
<sequence length="209" mass="23581">MQIMGIDLAGKVDNPTGICVLNLDNDRDNNGRGVTPPEREIYLTTLYTNEEILKKICEVNPTLIVIDARLSLPKERCCLEKDCECAVGGHFRQSEREIRRYGPVLPLTFTGMKMLTMRGVGLACDLSGKYLLKETHPHTVGKMLGFHHLKKNLEDFLIIPPETNEHELDAILAALCGFFYMNDCYLELGNAEEGTIILPRDQNCLRMVK</sequence>
<name>A0A2H4VFB9_9EURY</name>
<dbReference type="AlphaFoldDB" id="A0A2H4VFB9"/>
<protein>
    <submittedName>
        <fullName evidence="2">DUF429 domain-containing protein</fullName>
    </submittedName>
</protein>
<evidence type="ECO:0000313" key="2">
    <source>
        <dbReference type="EMBL" id="NMO09124.1"/>
    </source>
</evidence>
<dbReference type="OrthoDB" id="50338at2157"/>
<gene>
    <name evidence="1" type="ORF">BK007_06935</name>
    <name evidence="2" type="ORF">HG719_04640</name>
</gene>
<reference evidence="2 4" key="2">
    <citation type="submission" date="2020-04" db="EMBL/GenBank/DDBJ databases">
        <title>Draft genome of Methanobacterium subterraneum isolated from animal feces.</title>
        <authorList>
            <person name="Ouboter H.T."/>
            <person name="Berger S."/>
            <person name="Gungor E."/>
            <person name="Jetten M.S.M."/>
            <person name="Welte C.U."/>
        </authorList>
    </citation>
    <scope>NUCLEOTIDE SEQUENCE [LARGE SCALE GENOMIC DNA]</scope>
    <source>
        <strain evidence="2">HO_2020</strain>
    </source>
</reference>
<reference evidence="1 3" key="1">
    <citation type="submission" date="2016-10" db="EMBL/GenBank/DDBJ databases">
        <title>Comparative genomics between deep and shallow subseafloor isolates.</title>
        <authorList>
            <person name="Ishii S."/>
            <person name="Miller J.R."/>
            <person name="Sutton G."/>
            <person name="Suzuki S."/>
            <person name="Methe B."/>
            <person name="Inagaki F."/>
            <person name="Imachi H."/>
        </authorList>
    </citation>
    <scope>NUCLEOTIDE SEQUENCE [LARGE SCALE GENOMIC DNA]</scope>
    <source>
        <strain evidence="1 3">MO-MB1</strain>
    </source>
</reference>
<dbReference type="Proteomes" id="UP000591058">
    <property type="component" value="Unassembled WGS sequence"/>
</dbReference>
<dbReference type="Proteomes" id="UP000232806">
    <property type="component" value="Chromosome"/>
</dbReference>
<organism evidence="1 3">
    <name type="scientific">Methanobacterium subterraneum</name>
    <dbReference type="NCBI Taxonomy" id="59277"/>
    <lineage>
        <taxon>Archaea</taxon>
        <taxon>Methanobacteriati</taxon>
        <taxon>Methanobacteriota</taxon>
        <taxon>Methanomada group</taxon>
        <taxon>Methanobacteria</taxon>
        <taxon>Methanobacteriales</taxon>
        <taxon>Methanobacteriaceae</taxon>
        <taxon>Methanobacterium</taxon>
    </lineage>
</organism>
<evidence type="ECO:0000313" key="4">
    <source>
        <dbReference type="Proteomes" id="UP000591058"/>
    </source>
</evidence>
<proteinExistence type="predicted"/>
<dbReference type="EMBL" id="CP017766">
    <property type="protein sequence ID" value="AUB56776.1"/>
    <property type="molecule type" value="Genomic_DNA"/>
</dbReference>
<dbReference type="EMBL" id="JABBYL010000016">
    <property type="protein sequence ID" value="NMO09124.1"/>
    <property type="molecule type" value="Genomic_DNA"/>
</dbReference>
<evidence type="ECO:0000313" key="3">
    <source>
        <dbReference type="Proteomes" id="UP000232806"/>
    </source>
</evidence>
<accession>A0A2H4VFB9</accession>